<dbReference type="PROSITE" id="PS51014">
    <property type="entry name" value="COBK_CBIJ"/>
    <property type="match status" value="1"/>
</dbReference>
<protein>
    <submittedName>
        <fullName evidence="4">Precorrin-6A reductase</fullName>
        <ecNumber evidence="4">1.3.1.54</ecNumber>
    </submittedName>
</protein>
<keyword evidence="3 4" id="KW-0560">Oxidoreductase</keyword>
<dbReference type="PANTHER" id="PTHR36925:SF1">
    <property type="entry name" value="COBALT-PRECORRIN-6A REDUCTASE"/>
    <property type="match status" value="1"/>
</dbReference>
<dbReference type="EC" id="1.3.1.54" evidence="4"/>
<dbReference type="NCBIfam" id="TIGR00715">
    <property type="entry name" value="precor6x_red"/>
    <property type="match status" value="1"/>
</dbReference>
<evidence type="ECO:0000256" key="3">
    <source>
        <dbReference type="ARBA" id="ARBA00023002"/>
    </source>
</evidence>
<proteinExistence type="predicted"/>
<dbReference type="InterPro" id="IPR036291">
    <property type="entry name" value="NAD(P)-bd_dom_sf"/>
</dbReference>
<dbReference type="EMBL" id="VIQT01000009">
    <property type="protein sequence ID" value="NDO38639.1"/>
    <property type="molecule type" value="Genomic_DNA"/>
</dbReference>
<dbReference type="PANTHER" id="PTHR36925">
    <property type="entry name" value="COBALT-PRECORRIN-6A REDUCTASE"/>
    <property type="match status" value="1"/>
</dbReference>
<dbReference type="Pfam" id="PF02571">
    <property type="entry name" value="CbiJ"/>
    <property type="match status" value="1"/>
</dbReference>
<dbReference type="InterPro" id="IPR003723">
    <property type="entry name" value="Precorrin-6x_reduct"/>
</dbReference>
<gene>
    <name evidence="4" type="primary">cobK</name>
    <name evidence="4" type="ORF">FMM72_05140</name>
</gene>
<evidence type="ECO:0000256" key="1">
    <source>
        <dbReference type="ARBA" id="ARBA00004953"/>
    </source>
</evidence>
<dbReference type="GO" id="GO:0016994">
    <property type="term" value="F:precorrin-6A reductase activity"/>
    <property type="evidence" value="ECO:0007669"/>
    <property type="project" value="UniProtKB-EC"/>
</dbReference>
<dbReference type="Pfam" id="PF13241">
    <property type="entry name" value="NAD_binding_7"/>
    <property type="match status" value="1"/>
</dbReference>
<name>A0A845SNN8_9FIRM</name>
<comment type="caution">
    <text evidence="4">The sequence shown here is derived from an EMBL/GenBank/DDBJ whole genome shotgun (WGS) entry which is preliminary data.</text>
</comment>
<dbReference type="Proteomes" id="UP000462501">
    <property type="component" value="Unassembled WGS sequence"/>
</dbReference>
<evidence type="ECO:0000313" key="5">
    <source>
        <dbReference type="Proteomes" id="UP000462501"/>
    </source>
</evidence>
<dbReference type="AlphaFoldDB" id="A0A845SNN8"/>
<reference evidence="4 5" key="1">
    <citation type="submission" date="2019-06" db="EMBL/GenBank/DDBJ databases">
        <title>Draft genome sequences of 15 bacterial species constituting the stable defined intestinal microbiota of the GM15 gnotobiotic mouse model.</title>
        <authorList>
            <person name="Elie C."/>
            <person name="Mathieu A."/>
            <person name="Saliou A."/>
            <person name="Darnaud M."/>
            <person name="Leulier F."/>
            <person name="Tamellini A."/>
        </authorList>
    </citation>
    <scope>NUCLEOTIDE SEQUENCE [LARGE SCALE GENOMIC DNA]</scope>
    <source>
        <strain evidence="4 5">JM4-15</strain>
    </source>
</reference>
<comment type="pathway">
    <text evidence="1">Cofactor biosynthesis; adenosylcobalamin biosynthesis.</text>
</comment>
<organism evidence="4 5">
    <name type="scientific">Anaerotruncus colihominis</name>
    <dbReference type="NCBI Taxonomy" id="169435"/>
    <lineage>
        <taxon>Bacteria</taxon>
        <taxon>Bacillati</taxon>
        <taxon>Bacillota</taxon>
        <taxon>Clostridia</taxon>
        <taxon>Eubacteriales</taxon>
        <taxon>Oscillospiraceae</taxon>
        <taxon>Anaerotruncus</taxon>
    </lineage>
</organism>
<keyword evidence="2" id="KW-0169">Cobalamin biosynthesis</keyword>
<sequence length="417" mass="44375">MMKQGDAMANFLVFAGTSEGRRLVEYLNACGASVCASVATEYGKMLLPEGVEVLSKRLDTSDIAALLKSLQFDCVIDATHPYAVLATDHIHAACEETGMPYLRLIRPSNMPDDGCVFVEDAAQAAEVLAAATGKVLLTTGVKELDAFVHLTDYQERIYPRVLPSVESIQRCLALGYRIQNIIAMQGPFTRELNSAVMRQIGASIVVTKESGGAGGFAEKLGAARDAGAIAVVIGRPRTEVGLTYDELVERLARDFSLQPRMAAEGSETAVRRFPLFVDLTNSKIVLFGGGAAAAARAAALLPYCGSLTVISAHPSPELEALGVPILRRSYMQGDCTGYMMVSAATGTLEIDRAICKEAYRAGIPAECAAAPSEGTFCIPTVLDSPLLTIGIYGDKAAEEQMTSGVRALLNQEQKPLD</sequence>
<evidence type="ECO:0000313" key="4">
    <source>
        <dbReference type="EMBL" id="NDO38639.1"/>
    </source>
</evidence>
<evidence type="ECO:0000256" key="2">
    <source>
        <dbReference type="ARBA" id="ARBA00022573"/>
    </source>
</evidence>
<accession>A0A845SNN8</accession>
<dbReference type="SUPFAM" id="SSF51735">
    <property type="entry name" value="NAD(P)-binding Rossmann-fold domains"/>
    <property type="match status" value="1"/>
</dbReference>
<dbReference type="Gene3D" id="3.40.50.720">
    <property type="entry name" value="NAD(P)-binding Rossmann-like Domain"/>
    <property type="match status" value="1"/>
</dbReference>
<dbReference type="UniPathway" id="UPA00148"/>
<dbReference type="GO" id="GO:0009236">
    <property type="term" value="P:cobalamin biosynthetic process"/>
    <property type="evidence" value="ECO:0007669"/>
    <property type="project" value="UniProtKB-UniPathway"/>
</dbReference>